<dbReference type="SUPFAM" id="SSF57701">
    <property type="entry name" value="Zn2/Cys6 DNA-binding domain"/>
    <property type="match status" value="1"/>
</dbReference>
<evidence type="ECO:0000256" key="8">
    <source>
        <dbReference type="ARBA" id="ARBA00023242"/>
    </source>
</evidence>
<evidence type="ECO:0000256" key="5">
    <source>
        <dbReference type="ARBA" id="ARBA00023015"/>
    </source>
</evidence>
<accession>A0A0D2CXJ9</accession>
<evidence type="ECO:0000313" key="13">
    <source>
        <dbReference type="Proteomes" id="UP000053342"/>
    </source>
</evidence>
<comment type="subunit">
    <text evidence="2">Component of the NuA4 histone acetyltransferase complex.</text>
</comment>
<evidence type="ECO:0000256" key="1">
    <source>
        <dbReference type="ARBA" id="ARBA00004123"/>
    </source>
</evidence>
<dbReference type="EMBL" id="KN847412">
    <property type="protein sequence ID" value="KIW35803.1"/>
    <property type="molecule type" value="Genomic_DNA"/>
</dbReference>
<feature type="compositionally biased region" description="Polar residues" evidence="9">
    <location>
        <begin position="243"/>
        <end position="260"/>
    </location>
</feature>
<name>A0A0D2CXJ9_9EURO</name>
<evidence type="ECO:0000259" key="11">
    <source>
        <dbReference type="PROSITE" id="PS50048"/>
    </source>
</evidence>
<evidence type="ECO:0000256" key="4">
    <source>
        <dbReference type="ARBA" id="ARBA00022833"/>
    </source>
</evidence>
<dbReference type="SMART" id="SM00066">
    <property type="entry name" value="GAL4"/>
    <property type="match status" value="1"/>
</dbReference>
<dbReference type="SMART" id="SM00298">
    <property type="entry name" value="CHROMO"/>
    <property type="match status" value="1"/>
</dbReference>
<evidence type="ECO:0000256" key="9">
    <source>
        <dbReference type="SAM" id="MobiDB-lite"/>
    </source>
</evidence>
<feature type="region of interest" description="Disordered" evidence="9">
    <location>
        <begin position="176"/>
        <end position="271"/>
    </location>
</feature>
<dbReference type="PROSITE" id="PS50013">
    <property type="entry name" value="CHROMO_2"/>
    <property type="match status" value="1"/>
</dbReference>
<feature type="domain" description="Zn(2)-C6 fungal-type" evidence="11">
    <location>
        <begin position="300"/>
        <end position="328"/>
    </location>
</feature>
<dbReference type="InterPro" id="IPR000953">
    <property type="entry name" value="Chromo/chromo_shadow_dom"/>
</dbReference>
<dbReference type="CDD" id="cd00067">
    <property type="entry name" value="GAL4"/>
    <property type="match status" value="1"/>
</dbReference>
<dbReference type="PROSITE" id="PS00598">
    <property type="entry name" value="CHROMO_1"/>
    <property type="match status" value="1"/>
</dbReference>
<dbReference type="CDD" id="cd00024">
    <property type="entry name" value="CD_CSD"/>
    <property type="match status" value="1"/>
</dbReference>
<dbReference type="InterPro" id="IPR036864">
    <property type="entry name" value="Zn2-C6_fun-type_DNA-bd_sf"/>
</dbReference>
<dbReference type="GO" id="GO:0008270">
    <property type="term" value="F:zinc ion binding"/>
    <property type="evidence" value="ECO:0007669"/>
    <property type="project" value="InterPro"/>
</dbReference>
<evidence type="ECO:0000256" key="3">
    <source>
        <dbReference type="ARBA" id="ARBA00022723"/>
    </source>
</evidence>
<dbReference type="VEuPathDB" id="FungiDB:PV06_11854"/>
<keyword evidence="4" id="KW-0862">Zinc</keyword>
<keyword evidence="5" id="KW-0805">Transcription regulation</keyword>
<comment type="subcellular location">
    <subcellularLocation>
        <location evidence="1">Nucleus</location>
    </subcellularLocation>
</comment>
<keyword evidence="8" id="KW-0539">Nucleus</keyword>
<keyword evidence="7" id="KW-0804">Transcription</keyword>
<proteinExistence type="predicted"/>
<dbReference type="GO" id="GO:0006338">
    <property type="term" value="P:chromatin remodeling"/>
    <property type="evidence" value="ECO:0007669"/>
    <property type="project" value="UniProtKB-ARBA"/>
</dbReference>
<dbReference type="AlphaFoldDB" id="A0A0D2CXJ9"/>
<dbReference type="Proteomes" id="UP000053342">
    <property type="component" value="Unassembled WGS sequence"/>
</dbReference>
<dbReference type="InterPro" id="IPR023780">
    <property type="entry name" value="Chromo_domain"/>
</dbReference>
<protein>
    <recommendedName>
        <fullName evidence="14">Chromo domain-containing protein</fullName>
    </recommendedName>
</protein>
<dbReference type="InterPro" id="IPR001138">
    <property type="entry name" value="Zn2Cys6_DnaBD"/>
</dbReference>
<evidence type="ECO:0000256" key="2">
    <source>
        <dbReference type="ARBA" id="ARBA00011353"/>
    </source>
</evidence>
<evidence type="ECO:0000256" key="7">
    <source>
        <dbReference type="ARBA" id="ARBA00023163"/>
    </source>
</evidence>
<dbReference type="GO" id="GO:0003677">
    <property type="term" value="F:DNA binding"/>
    <property type="evidence" value="ECO:0007669"/>
    <property type="project" value="UniProtKB-KW"/>
</dbReference>
<keyword evidence="3" id="KW-0479">Metal-binding</keyword>
<feature type="non-terminal residue" evidence="12">
    <location>
        <position position="1"/>
    </location>
</feature>
<dbReference type="Gene3D" id="4.10.240.10">
    <property type="entry name" value="Zn(2)-C6 fungal-type DNA-binding domain"/>
    <property type="match status" value="1"/>
</dbReference>
<feature type="domain" description="Chromo" evidence="10">
    <location>
        <begin position="62"/>
        <end position="120"/>
    </location>
</feature>
<dbReference type="PROSITE" id="PS50048">
    <property type="entry name" value="ZN2_CY6_FUNGAL_2"/>
    <property type="match status" value="1"/>
</dbReference>
<keyword evidence="13" id="KW-1185">Reference proteome</keyword>
<dbReference type="InterPro" id="IPR016197">
    <property type="entry name" value="Chromo-like_dom_sf"/>
</dbReference>
<dbReference type="HOGENOM" id="CLU_041567_0_0_1"/>
<dbReference type="RefSeq" id="XP_016256019.1">
    <property type="nucleotide sequence ID" value="XM_016413599.1"/>
</dbReference>
<reference evidence="12 13" key="1">
    <citation type="submission" date="2015-01" db="EMBL/GenBank/DDBJ databases">
        <title>The Genome Sequence of Exophiala oligosperma CBS72588.</title>
        <authorList>
            <consortium name="The Broad Institute Genomics Platform"/>
            <person name="Cuomo C."/>
            <person name="de Hoog S."/>
            <person name="Gorbushina A."/>
            <person name="Stielow B."/>
            <person name="Teixiera M."/>
            <person name="Abouelleil A."/>
            <person name="Chapman S.B."/>
            <person name="Priest M."/>
            <person name="Young S.K."/>
            <person name="Wortman J."/>
            <person name="Nusbaum C."/>
            <person name="Birren B."/>
        </authorList>
    </citation>
    <scope>NUCLEOTIDE SEQUENCE [LARGE SCALE GENOMIC DNA]</scope>
    <source>
        <strain evidence="12 13">CBS 72588</strain>
    </source>
</reference>
<dbReference type="GO" id="GO:0005634">
    <property type="term" value="C:nucleus"/>
    <property type="evidence" value="ECO:0007669"/>
    <property type="project" value="UniProtKB-SubCell"/>
</dbReference>
<evidence type="ECO:0008006" key="14">
    <source>
        <dbReference type="Google" id="ProtNLM"/>
    </source>
</evidence>
<dbReference type="PANTHER" id="PTHR36206">
    <property type="entry name" value="ASPERCRYPTIN BIOSYNTHESIS CLUSTER-SPECIFIC TRANSCRIPTION REGULATOR ATNN-RELATED"/>
    <property type="match status" value="1"/>
</dbReference>
<dbReference type="Pfam" id="PF00385">
    <property type="entry name" value="Chromo"/>
    <property type="match status" value="1"/>
</dbReference>
<keyword evidence="6" id="KW-0238">DNA-binding</keyword>
<dbReference type="PROSITE" id="PS00463">
    <property type="entry name" value="ZN2_CY6_FUNGAL_1"/>
    <property type="match status" value="1"/>
</dbReference>
<dbReference type="GO" id="GO:0000981">
    <property type="term" value="F:DNA-binding transcription factor activity, RNA polymerase II-specific"/>
    <property type="evidence" value="ECO:0007669"/>
    <property type="project" value="InterPro"/>
</dbReference>
<evidence type="ECO:0000256" key="6">
    <source>
        <dbReference type="ARBA" id="ARBA00023125"/>
    </source>
</evidence>
<dbReference type="Gene3D" id="2.40.50.40">
    <property type="match status" value="1"/>
</dbReference>
<dbReference type="STRING" id="215243.A0A0D2CXJ9"/>
<dbReference type="GeneID" id="27363928"/>
<dbReference type="PANTHER" id="PTHR36206:SF12">
    <property type="entry name" value="ASPERCRYPTIN BIOSYNTHESIS CLUSTER-SPECIFIC TRANSCRIPTION REGULATOR ATNN-RELATED"/>
    <property type="match status" value="1"/>
</dbReference>
<sequence length="506" mass="56463">MNDSIDGVSAEGYSLMAYRPKGKRIRVVQQFVNTIQEDDTFCEPPDQPSEQDDDNVLPYDFIGAAGIRTDRRGKKTVLYHVKWKGYGIKHMTWEPESHLPEEDLLKLWSKYGRIGTTRKKGRQGLRHRVQQLRQCQCYPSEVHETSVREMAYAHHVTPSKSLEVVEAPCEQNFKRDGGGGGLLLSKEPNSPAESDGADAGGLSRCSPPPLPHHSPASSQQSFDRLGDARQNSLESIPQPEFLDTSQGSQSKEVTSSSHTGTPDIKQVGPASVVSDLSVHQVRISHDKAKRKGLFTRTRSGCLSCRRRRKKCDEGRPSCVNCVRLKLSCEGYDSGPRRVKARPTPVPTMGQYLGAKDTTMLALAQRSDSRGRVSSHFLSNKCLSHSDEHHKKPKYLPRLAELDWPTLGKEGDGEWSLRLTDACGRQSSSFMEVTPRPIQSSNPRPIPYCPRGLPNCASLPQPVEPSVLYENDIAQQSRLRELPSPLRRLTELYDLSSAGRTLCNNRK</sequence>
<dbReference type="InterPro" id="IPR052360">
    <property type="entry name" value="Transcr_Regulatory_Proteins"/>
</dbReference>
<evidence type="ECO:0000313" key="12">
    <source>
        <dbReference type="EMBL" id="KIW35803.1"/>
    </source>
</evidence>
<gene>
    <name evidence="12" type="ORF">PV06_11854</name>
</gene>
<dbReference type="Pfam" id="PF00172">
    <property type="entry name" value="Zn_clus"/>
    <property type="match status" value="1"/>
</dbReference>
<organism evidence="12 13">
    <name type="scientific">Exophiala oligosperma</name>
    <dbReference type="NCBI Taxonomy" id="215243"/>
    <lineage>
        <taxon>Eukaryota</taxon>
        <taxon>Fungi</taxon>
        <taxon>Dikarya</taxon>
        <taxon>Ascomycota</taxon>
        <taxon>Pezizomycotina</taxon>
        <taxon>Eurotiomycetes</taxon>
        <taxon>Chaetothyriomycetidae</taxon>
        <taxon>Chaetothyriales</taxon>
        <taxon>Herpotrichiellaceae</taxon>
        <taxon>Exophiala</taxon>
    </lineage>
</organism>
<dbReference type="InterPro" id="IPR023779">
    <property type="entry name" value="Chromodomain_CS"/>
</dbReference>
<evidence type="ECO:0000259" key="10">
    <source>
        <dbReference type="PROSITE" id="PS50013"/>
    </source>
</evidence>
<dbReference type="OrthoDB" id="25818at2759"/>
<dbReference type="SUPFAM" id="SSF54160">
    <property type="entry name" value="Chromo domain-like"/>
    <property type="match status" value="1"/>
</dbReference>